<organism evidence="2 3">
    <name type="scientific">Aeromicrobium panaciterrae</name>
    <dbReference type="NCBI Taxonomy" id="363861"/>
    <lineage>
        <taxon>Bacteria</taxon>
        <taxon>Bacillati</taxon>
        <taxon>Actinomycetota</taxon>
        <taxon>Actinomycetes</taxon>
        <taxon>Propionibacteriales</taxon>
        <taxon>Nocardioidaceae</taxon>
        <taxon>Aeromicrobium</taxon>
    </lineage>
</organism>
<feature type="chain" id="PRO_5046471264" description="DUF5666 domain-containing protein" evidence="1">
    <location>
        <begin position="28"/>
        <end position="416"/>
    </location>
</feature>
<reference evidence="2 3" key="1">
    <citation type="submission" date="2023-07" db="EMBL/GenBank/DDBJ databases">
        <title>Sorghum-associated microbial communities from plants grown in Nebraska, USA.</title>
        <authorList>
            <person name="Schachtman D."/>
        </authorList>
    </citation>
    <scope>NUCLEOTIDE SEQUENCE [LARGE SCALE GENOMIC DNA]</scope>
    <source>
        <strain evidence="2 3">BE248</strain>
    </source>
</reference>
<keyword evidence="3" id="KW-1185">Reference proteome</keyword>
<accession>A0ABU1UN63</accession>
<dbReference type="Proteomes" id="UP001257739">
    <property type="component" value="Unassembled WGS sequence"/>
</dbReference>
<protein>
    <recommendedName>
        <fullName evidence="4">DUF5666 domain-containing protein</fullName>
    </recommendedName>
</protein>
<gene>
    <name evidence="2" type="ORF">J2X11_001461</name>
</gene>
<comment type="caution">
    <text evidence="2">The sequence shown here is derived from an EMBL/GenBank/DDBJ whole genome shotgun (WGS) entry which is preliminary data.</text>
</comment>
<proteinExistence type="predicted"/>
<name>A0ABU1UN63_9ACTN</name>
<sequence length="416" mass="41555">MTKARFAAATLAILIGIASFVSAPAMAATSSFHYTGYAAGSKVVLLGGVVRSDFTSASALDGTEVPVHHRNTLASVEVGKLASVGAISTSASAVAAGDGAATEYTATTAKVSLLDGLIKADAIETINKSTVNSTTKTGGVDTTFVKLEIAGTVLPLKISKNFTVTIPGIARVVLNESKTAPNGNGLITEGSAIHVNLLADRDNAPAGSTIIINPTRTQNGPTGTGTPIGGQAYVTSVHASVGPAIQAKSGPTAAIGVPAIGTGGTTIYNSTLAVDLPKLLYVGAVESSATGTTTAALQDSSTTAQAARVNLLNGLITADAVKASSRTKKVGSAAETLEQSTSLVNIKLAGIPLKLDPKANLVINIPGLVKIVVNEQVTVGGRKTVTGLHVTLLAPAGGYGVGADVRVAVASSWIGK</sequence>
<evidence type="ECO:0000313" key="2">
    <source>
        <dbReference type="EMBL" id="MDR7086622.1"/>
    </source>
</evidence>
<dbReference type="NCBIfam" id="NF040603">
    <property type="entry name" value="choice_anch_P"/>
    <property type="match status" value="2"/>
</dbReference>
<evidence type="ECO:0000256" key="1">
    <source>
        <dbReference type="SAM" id="SignalP"/>
    </source>
</evidence>
<dbReference type="RefSeq" id="WP_309968807.1">
    <property type="nucleotide sequence ID" value="NZ_JAVDWH010000001.1"/>
</dbReference>
<feature type="signal peptide" evidence="1">
    <location>
        <begin position="1"/>
        <end position="27"/>
    </location>
</feature>
<dbReference type="EMBL" id="JAVDWH010000001">
    <property type="protein sequence ID" value="MDR7086622.1"/>
    <property type="molecule type" value="Genomic_DNA"/>
</dbReference>
<evidence type="ECO:0008006" key="4">
    <source>
        <dbReference type="Google" id="ProtNLM"/>
    </source>
</evidence>
<evidence type="ECO:0000313" key="3">
    <source>
        <dbReference type="Proteomes" id="UP001257739"/>
    </source>
</evidence>
<keyword evidence="1" id="KW-0732">Signal</keyword>